<evidence type="ECO:0000256" key="3">
    <source>
        <dbReference type="ARBA" id="ARBA00022679"/>
    </source>
</evidence>
<keyword evidence="5" id="KW-0067">ATP-binding</keyword>
<keyword evidence="4" id="KW-0547">Nucleotide-binding</keyword>
<protein>
    <recommendedName>
        <fullName evidence="2">triphosphoribosyl-dephospho-CoA synthase</fullName>
        <ecNumber evidence="2">2.4.2.52</ecNumber>
    </recommendedName>
</protein>
<dbReference type="GO" id="GO:0046917">
    <property type="term" value="F:triphosphoribosyl-dephospho-CoA synthase activity"/>
    <property type="evidence" value="ECO:0007669"/>
    <property type="project" value="UniProtKB-EC"/>
</dbReference>
<name>A0A133PQU5_9FIRM</name>
<keyword evidence="3" id="KW-0808">Transferase</keyword>
<dbReference type="InterPro" id="IPR002736">
    <property type="entry name" value="CitG"/>
</dbReference>
<evidence type="ECO:0000256" key="4">
    <source>
        <dbReference type="ARBA" id="ARBA00022741"/>
    </source>
</evidence>
<organism evidence="6">
    <name type="scientific">Peptoniphilus harei</name>
    <dbReference type="NCBI Taxonomy" id="54005"/>
    <lineage>
        <taxon>Bacteria</taxon>
        <taxon>Bacillati</taxon>
        <taxon>Bacillota</taxon>
        <taxon>Tissierellia</taxon>
        <taxon>Tissierellales</taxon>
        <taxon>Peptoniphilaceae</taxon>
        <taxon>Peptoniphilus</taxon>
    </lineage>
</organism>
<dbReference type="PANTHER" id="PTHR30201">
    <property type="entry name" value="TRIPHOSPHORIBOSYL-DEPHOSPHO-COA SYNTHASE"/>
    <property type="match status" value="1"/>
</dbReference>
<dbReference type="Pfam" id="PF01874">
    <property type="entry name" value="CitG"/>
    <property type="match status" value="1"/>
</dbReference>
<evidence type="ECO:0000256" key="5">
    <source>
        <dbReference type="ARBA" id="ARBA00022840"/>
    </source>
</evidence>
<evidence type="ECO:0000313" key="7">
    <source>
        <dbReference type="Proteomes" id="UP000070174"/>
    </source>
</evidence>
<comment type="catalytic activity">
    <reaction evidence="1">
        <text>3'-dephospho-CoA + ATP = 2'-(5''-triphospho-alpha-D-ribosyl)-3'-dephospho-CoA + adenine</text>
        <dbReference type="Rhea" id="RHEA:15117"/>
        <dbReference type="ChEBI" id="CHEBI:16708"/>
        <dbReference type="ChEBI" id="CHEBI:30616"/>
        <dbReference type="ChEBI" id="CHEBI:57328"/>
        <dbReference type="ChEBI" id="CHEBI:61378"/>
        <dbReference type="EC" id="2.4.2.52"/>
    </reaction>
</comment>
<comment type="caution">
    <text evidence="6">The sequence shown here is derived from an EMBL/GenBank/DDBJ whole genome shotgun (WGS) entry which is preliminary data.</text>
</comment>
<evidence type="ECO:0000313" key="6">
    <source>
        <dbReference type="EMBL" id="KXA31015.1"/>
    </source>
</evidence>
<reference evidence="6 7" key="1">
    <citation type="submission" date="2016-01" db="EMBL/GenBank/DDBJ databases">
        <authorList>
            <person name="Oliw E.H."/>
        </authorList>
    </citation>
    <scope>NUCLEOTIDE SEQUENCE [LARGE SCALE GENOMIC DNA]</scope>
    <source>
        <strain evidence="6 7">CMW7756A</strain>
    </source>
</reference>
<proteinExistence type="predicted"/>
<dbReference type="AlphaFoldDB" id="A0A133PQU5"/>
<dbReference type="Gene3D" id="1.10.4200.10">
    <property type="entry name" value="Triphosphoribosyl-dephospho-CoA protein"/>
    <property type="match status" value="1"/>
</dbReference>
<dbReference type="GO" id="GO:0051191">
    <property type="term" value="P:prosthetic group biosynthetic process"/>
    <property type="evidence" value="ECO:0007669"/>
    <property type="project" value="TreeGrafter"/>
</dbReference>
<sequence>MTKLGCNSHKNKKVDERFFIYYNEFGGIMLNSDKIARLASYALIYEVSLSPKPGLVSLIDVGAHNDMDYMDFLKSSLVLYDYFKISYELGEKSNGEDFLELREYGKLYEDKMKAVTGGANTHKGIIFSLGLMVYASAIEMRKENFSFEKVIDRVAYLNRGISNELKIEKAETHGEKNYKKYGLKGIREEAEEGFKKALMGLDFLKEAEKKTNFDYALTGTLFYFMSLIEDSNIIKRGGLEGLEFLKETSSRVLEDKLYENEAGMKEIQKINEEYKRRNLSPGGCADFLILTLYFYLLEGNID</sequence>
<dbReference type="PANTHER" id="PTHR30201:SF2">
    <property type="entry name" value="2-(5''-TRIPHOSPHORIBOSYL)-3'-DEPHOSPHOCOENZYME-A SYNTHASE"/>
    <property type="match status" value="1"/>
</dbReference>
<dbReference type="Proteomes" id="UP000070174">
    <property type="component" value="Unassembled WGS sequence"/>
</dbReference>
<dbReference type="GO" id="GO:0005524">
    <property type="term" value="F:ATP binding"/>
    <property type="evidence" value="ECO:0007669"/>
    <property type="project" value="UniProtKB-KW"/>
</dbReference>
<dbReference type="PATRIC" id="fig|54005.3.peg.603"/>
<accession>A0A133PQU5</accession>
<dbReference type="EMBL" id="LRQE01000021">
    <property type="protein sequence ID" value="KXA31015.1"/>
    <property type="molecule type" value="Genomic_DNA"/>
</dbReference>
<evidence type="ECO:0000256" key="1">
    <source>
        <dbReference type="ARBA" id="ARBA00001210"/>
    </source>
</evidence>
<evidence type="ECO:0000256" key="2">
    <source>
        <dbReference type="ARBA" id="ARBA00012074"/>
    </source>
</evidence>
<gene>
    <name evidence="6" type="ORF">HMPREF3229_00613</name>
</gene>
<dbReference type="EC" id="2.4.2.52" evidence="2"/>